<feature type="region of interest" description="Disordered" evidence="1">
    <location>
        <begin position="199"/>
        <end position="226"/>
    </location>
</feature>
<dbReference type="Proteomes" id="UP000596276">
    <property type="component" value="Chromosome 2"/>
</dbReference>
<accession>A0A7U2MCH1</accession>
<dbReference type="VEuPathDB" id="FungiDB:F9C07_2206445"/>
<evidence type="ECO:0000313" key="3">
    <source>
        <dbReference type="Proteomes" id="UP000596276"/>
    </source>
</evidence>
<gene>
    <name evidence="2" type="ORF">F9C07_2206445</name>
</gene>
<proteinExistence type="predicted"/>
<reference evidence="3" key="1">
    <citation type="journal article" date="2021" name="G3 (Bethesda)">
        <title>Chromosome assembled and annotated genome sequence of Aspergillus flavus NRRL 3357.</title>
        <authorList>
            <person name="Skerker J.M."/>
            <person name="Pianalto K.M."/>
            <person name="Mondo S.J."/>
            <person name="Yang K."/>
            <person name="Arkin A.P."/>
            <person name="Keller N.P."/>
            <person name="Grigoriev I.V."/>
            <person name="Louise Glass N.L."/>
        </authorList>
    </citation>
    <scope>NUCLEOTIDE SEQUENCE [LARGE SCALE GENOMIC DNA]</scope>
    <source>
        <strain evidence="3">ATCC 200026 / FGSC A1120 / IAM 13836 / NRRL 3357 / JCM 12722 / SRRC 167</strain>
    </source>
</reference>
<organism evidence="2 3">
    <name type="scientific">Aspergillus flavus (strain ATCC 200026 / FGSC A1120 / IAM 13836 / NRRL 3357 / JCM 12722 / SRRC 167)</name>
    <dbReference type="NCBI Taxonomy" id="332952"/>
    <lineage>
        <taxon>Eukaryota</taxon>
        <taxon>Fungi</taxon>
        <taxon>Dikarya</taxon>
        <taxon>Ascomycota</taxon>
        <taxon>Pezizomycotina</taxon>
        <taxon>Eurotiomycetes</taxon>
        <taxon>Eurotiomycetidae</taxon>
        <taxon>Eurotiales</taxon>
        <taxon>Aspergillaceae</taxon>
        <taxon>Aspergillus</taxon>
        <taxon>Aspergillus subgen. Circumdati</taxon>
    </lineage>
</organism>
<evidence type="ECO:0000313" key="2">
    <source>
        <dbReference type="EMBL" id="QRD81144.1"/>
    </source>
</evidence>
<keyword evidence="3" id="KW-1185">Reference proteome</keyword>
<evidence type="ECO:0000256" key="1">
    <source>
        <dbReference type="SAM" id="MobiDB-lite"/>
    </source>
</evidence>
<name>A0A7U2MCH1_ASPFN</name>
<dbReference type="AlphaFoldDB" id="A0A7U2MCH1"/>
<sequence>MNCVTETDTNGAVDLPPRMLMPAHYLDSSQGARQMYSDLSPIGKAKRRVPVDEISSVESMWVSRTEAMNYVRESACLQKLDDPESSQAHSRHSSHWDSARVSTDAWGGVGVDHEIARKNVRIFKRNPEGGGRVIVNNNDKFPQKELQDGLALWITVRDTRRPRGWNGTAEVHFFVQNGIAGNSEDLVRLCAAPVLRPERTDNAPSHDPFIPAISRPRMTGLRMPPA</sequence>
<protein>
    <submittedName>
        <fullName evidence="2">Uncharacterized protein</fullName>
    </submittedName>
</protein>
<dbReference type="EMBL" id="CP044622">
    <property type="protein sequence ID" value="QRD81144.1"/>
    <property type="molecule type" value="Genomic_DNA"/>
</dbReference>